<evidence type="ECO:0000313" key="6">
    <source>
        <dbReference type="EMBL" id="MDS0294991.1"/>
    </source>
</evidence>
<dbReference type="PANTHER" id="PTHR43333:SF1">
    <property type="entry name" value="D-ISOMER SPECIFIC 2-HYDROXYACID DEHYDROGENASE NAD-BINDING DOMAIN-CONTAINING PROTEIN"/>
    <property type="match status" value="1"/>
</dbReference>
<evidence type="ECO:0000259" key="5">
    <source>
        <dbReference type="Pfam" id="PF02826"/>
    </source>
</evidence>
<dbReference type="Pfam" id="PF00389">
    <property type="entry name" value="2-Hacid_dh"/>
    <property type="match status" value="1"/>
</dbReference>
<proteinExistence type="inferred from homology"/>
<dbReference type="Pfam" id="PF02826">
    <property type="entry name" value="2-Hacid_dh_C"/>
    <property type="match status" value="1"/>
</dbReference>
<reference evidence="6 7" key="1">
    <citation type="submission" date="2022-06" db="EMBL/GenBank/DDBJ databases">
        <title>Halogeometricum sp. a new haloarchaeum isolate from saline soil.</title>
        <authorList>
            <person name="Strakova D."/>
            <person name="Galisteo C."/>
            <person name="Sanchez-Porro C."/>
            <person name="Ventosa A."/>
        </authorList>
    </citation>
    <scope>NUCLEOTIDE SEQUENCE [LARGE SCALE GENOMIC DNA]</scope>
    <source>
        <strain evidence="7">S3BR25-2</strain>
    </source>
</reference>
<gene>
    <name evidence="6" type="ORF">NDI79_12495</name>
</gene>
<feature type="domain" description="D-isomer specific 2-hydroxyacid dehydrogenase catalytic" evidence="4">
    <location>
        <begin position="22"/>
        <end position="313"/>
    </location>
</feature>
<evidence type="ECO:0000259" key="4">
    <source>
        <dbReference type="Pfam" id="PF00389"/>
    </source>
</evidence>
<dbReference type="CDD" id="cd05300">
    <property type="entry name" value="2-Hacid_dh_1"/>
    <property type="match status" value="1"/>
</dbReference>
<dbReference type="EMBL" id="JAMQOQ010000003">
    <property type="protein sequence ID" value="MDS0294991.1"/>
    <property type="molecule type" value="Genomic_DNA"/>
</dbReference>
<sequence length="314" mass="34732">MSTAVIYHDTPIASTVREATDGLTVVAAESDADVRDHLADADIFVTNPQNWTDDFLESLSAGTWIQSTSIGYDAFPLAEFADRGVTFTNAETLHDTAVSEHAFALAFALSRRLGPLFDNQRRRDWSRRVGDEMWLWEGRRMTVFGLGNIGESVARRARAFGFEVYGVKRTPSIYSGVLPPDRVVATERFYDLLPETELLVLTVPLTDETRHVIDASVFEALPDSAAVVNVARGPVVDQDALLAALEAGEIRGAGLDVFEDEPLPEGSPLWGRDDTVVTPHVGGRSDDFSVRFTRLFVDNYRRWRAGESLANRIV</sequence>
<keyword evidence="1 3" id="KW-0560">Oxidoreductase</keyword>
<keyword evidence="2" id="KW-0520">NAD</keyword>
<organism evidence="6 7">
    <name type="scientific">Halogeometricum luteum</name>
    <dbReference type="NCBI Taxonomy" id="2950537"/>
    <lineage>
        <taxon>Archaea</taxon>
        <taxon>Methanobacteriati</taxon>
        <taxon>Methanobacteriota</taxon>
        <taxon>Stenosarchaea group</taxon>
        <taxon>Halobacteria</taxon>
        <taxon>Halobacteriales</taxon>
        <taxon>Haloferacaceae</taxon>
        <taxon>Halogeometricum</taxon>
    </lineage>
</organism>
<name>A0ABU2G2I5_9EURY</name>
<comment type="similarity">
    <text evidence="3">Belongs to the D-isomer specific 2-hydroxyacid dehydrogenase family.</text>
</comment>
<dbReference type="SUPFAM" id="SSF52283">
    <property type="entry name" value="Formate/glycerate dehydrogenase catalytic domain-like"/>
    <property type="match status" value="1"/>
</dbReference>
<evidence type="ECO:0000256" key="3">
    <source>
        <dbReference type="RuleBase" id="RU003719"/>
    </source>
</evidence>
<dbReference type="InterPro" id="IPR006139">
    <property type="entry name" value="D-isomer_2_OHA_DH_cat_dom"/>
</dbReference>
<evidence type="ECO:0000256" key="2">
    <source>
        <dbReference type="ARBA" id="ARBA00023027"/>
    </source>
</evidence>
<feature type="domain" description="D-isomer specific 2-hydroxyacid dehydrogenase NAD-binding" evidence="5">
    <location>
        <begin position="103"/>
        <end position="282"/>
    </location>
</feature>
<dbReference type="Gene3D" id="3.40.50.720">
    <property type="entry name" value="NAD(P)-binding Rossmann-like Domain"/>
    <property type="match status" value="2"/>
</dbReference>
<accession>A0ABU2G2I5</accession>
<dbReference type="Proteomes" id="UP001254813">
    <property type="component" value="Unassembled WGS sequence"/>
</dbReference>
<evidence type="ECO:0000256" key="1">
    <source>
        <dbReference type="ARBA" id="ARBA00023002"/>
    </source>
</evidence>
<keyword evidence="7" id="KW-1185">Reference proteome</keyword>
<comment type="caution">
    <text evidence="6">The sequence shown here is derived from an EMBL/GenBank/DDBJ whole genome shotgun (WGS) entry which is preliminary data.</text>
</comment>
<dbReference type="InterPro" id="IPR036291">
    <property type="entry name" value="NAD(P)-bd_dom_sf"/>
</dbReference>
<dbReference type="InterPro" id="IPR006140">
    <property type="entry name" value="D-isomer_DH_NAD-bd"/>
</dbReference>
<dbReference type="SUPFAM" id="SSF51735">
    <property type="entry name" value="NAD(P)-binding Rossmann-fold domains"/>
    <property type="match status" value="1"/>
</dbReference>
<protein>
    <submittedName>
        <fullName evidence="6">D-2-hydroxyacid dehydrogenase</fullName>
    </submittedName>
</protein>
<dbReference type="RefSeq" id="WP_310928836.1">
    <property type="nucleotide sequence ID" value="NZ_JAMQOQ010000003.1"/>
</dbReference>
<dbReference type="PANTHER" id="PTHR43333">
    <property type="entry name" value="2-HACID_DH_C DOMAIN-CONTAINING PROTEIN"/>
    <property type="match status" value="1"/>
</dbReference>
<evidence type="ECO:0000313" key="7">
    <source>
        <dbReference type="Proteomes" id="UP001254813"/>
    </source>
</evidence>